<organism evidence="8 9">
    <name type="scientific">Aspergillus terreus (strain NIH 2624 / FGSC A1156)</name>
    <dbReference type="NCBI Taxonomy" id="341663"/>
    <lineage>
        <taxon>Eukaryota</taxon>
        <taxon>Fungi</taxon>
        <taxon>Dikarya</taxon>
        <taxon>Ascomycota</taxon>
        <taxon>Pezizomycotina</taxon>
        <taxon>Eurotiomycetes</taxon>
        <taxon>Eurotiomycetidae</taxon>
        <taxon>Eurotiales</taxon>
        <taxon>Aspergillaceae</taxon>
        <taxon>Aspergillus</taxon>
        <taxon>Aspergillus subgen. Circumdati</taxon>
    </lineage>
</organism>
<feature type="repeat" description="WD" evidence="3">
    <location>
        <begin position="1291"/>
        <end position="1332"/>
    </location>
</feature>
<evidence type="ECO:0000256" key="4">
    <source>
        <dbReference type="SAM" id="Coils"/>
    </source>
</evidence>
<dbReference type="InterPro" id="IPR031359">
    <property type="entry name" value="NACHT_N"/>
</dbReference>
<dbReference type="OrthoDB" id="674604at2759"/>
<dbReference type="SUPFAM" id="SSF82171">
    <property type="entry name" value="DPP6 N-terminal domain-like"/>
    <property type="match status" value="1"/>
</dbReference>
<dbReference type="eggNOG" id="KOG0267">
    <property type="taxonomic scope" value="Eukaryota"/>
</dbReference>
<keyword evidence="4" id="KW-0175">Coiled coil</keyword>
<feature type="repeat" description="WD" evidence="3">
    <location>
        <begin position="1565"/>
        <end position="1595"/>
    </location>
</feature>
<evidence type="ECO:0000256" key="3">
    <source>
        <dbReference type="PROSITE-ProRule" id="PRU00221"/>
    </source>
</evidence>
<proteinExistence type="predicted"/>
<dbReference type="Pfam" id="PF24883">
    <property type="entry name" value="NPHP3_N"/>
    <property type="match status" value="1"/>
</dbReference>
<feature type="region of interest" description="Disordered" evidence="5">
    <location>
        <begin position="1"/>
        <end position="61"/>
    </location>
</feature>
<feature type="repeat" description="WD" evidence="3">
    <location>
        <begin position="1120"/>
        <end position="1161"/>
    </location>
</feature>
<dbReference type="PANTHER" id="PTHR19848:SF8">
    <property type="entry name" value="F-BOX AND WD REPEAT DOMAIN CONTAINING 7"/>
    <property type="match status" value="1"/>
</dbReference>
<dbReference type="Pfam" id="PF17100">
    <property type="entry name" value="NACHT_N"/>
    <property type="match status" value="1"/>
</dbReference>
<dbReference type="OMA" id="NTDIDPR"/>
<dbReference type="InterPro" id="IPR020472">
    <property type="entry name" value="WD40_PAC1"/>
</dbReference>
<dbReference type="VEuPathDB" id="FungiDB:ATEG_08396"/>
<dbReference type="CDD" id="cd00200">
    <property type="entry name" value="WD40"/>
    <property type="match status" value="1"/>
</dbReference>
<dbReference type="InterPro" id="IPR011047">
    <property type="entry name" value="Quinoprotein_ADH-like_sf"/>
</dbReference>
<evidence type="ECO:0000313" key="9">
    <source>
        <dbReference type="Proteomes" id="UP000007963"/>
    </source>
</evidence>
<dbReference type="EMBL" id="CH476605">
    <property type="protein sequence ID" value="EAU31569.1"/>
    <property type="molecule type" value="Genomic_DNA"/>
</dbReference>
<dbReference type="InterPro" id="IPR011659">
    <property type="entry name" value="WD40"/>
</dbReference>
<dbReference type="GeneID" id="4353595"/>
<dbReference type="Pfam" id="PF07676">
    <property type="entry name" value="PD40"/>
    <property type="match status" value="1"/>
</dbReference>
<feature type="repeat" description="WD" evidence="3">
    <location>
        <begin position="1249"/>
        <end position="1290"/>
    </location>
</feature>
<dbReference type="SMART" id="SM00320">
    <property type="entry name" value="WD40"/>
    <property type="match status" value="11"/>
</dbReference>
<dbReference type="InterPro" id="IPR001680">
    <property type="entry name" value="WD40_rpt"/>
</dbReference>
<protein>
    <recommendedName>
        <fullName evidence="10">NWD NACHT-NTPase N-terminal domain-containing protein</fullName>
    </recommendedName>
</protein>
<evidence type="ECO:0008006" key="10">
    <source>
        <dbReference type="Google" id="ProtNLM"/>
    </source>
</evidence>
<feature type="compositionally biased region" description="Basic and acidic residues" evidence="5">
    <location>
        <begin position="40"/>
        <end position="50"/>
    </location>
</feature>
<dbReference type="Gene3D" id="2.130.10.10">
    <property type="entry name" value="YVTN repeat-like/Quinoprotein amine dehydrogenase"/>
    <property type="match status" value="4"/>
</dbReference>
<feature type="repeat" description="WD" evidence="3">
    <location>
        <begin position="1078"/>
        <end position="1119"/>
    </location>
</feature>
<feature type="domain" description="Nephrocystin 3-like N-terminal" evidence="7">
    <location>
        <begin position="369"/>
        <end position="543"/>
    </location>
</feature>
<dbReference type="Pfam" id="PF00400">
    <property type="entry name" value="WD40"/>
    <property type="match status" value="5"/>
</dbReference>
<keyword evidence="2" id="KW-0677">Repeat</keyword>
<dbReference type="PROSITE" id="PS50082">
    <property type="entry name" value="WD_REPEATS_2"/>
    <property type="match status" value="6"/>
</dbReference>
<evidence type="ECO:0000313" key="8">
    <source>
        <dbReference type="EMBL" id="EAU31569.1"/>
    </source>
</evidence>
<dbReference type="PRINTS" id="PR00320">
    <property type="entry name" value="GPROTEINBRPT"/>
</dbReference>
<dbReference type="HOGENOM" id="CLU_000288_6_16_1"/>
<feature type="domain" description="NWD NACHT-NTPase N-terminal" evidence="6">
    <location>
        <begin position="67"/>
        <end position="288"/>
    </location>
</feature>
<dbReference type="SUPFAM" id="SSF50998">
    <property type="entry name" value="Quinoprotein alcohol dehydrogenase-like"/>
    <property type="match status" value="2"/>
</dbReference>
<dbReference type="Proteomes" id="UP000007963">
    <property type="component" value="Unassembled WGS sequence"/>
</dbReference>
<evidence type="ECO:0000256" key="2">
    <source>
        <dbReference type="ARBA" id="ARBA00022737"/>
    </source>
</evidence>
<keyword evidence="1 3" id="KW-0853">WD repeat</keyword>
<dbReference type="PROSITE" id="PS00678">
    <property type="entry name" value="WD_REPEATS_1"/>
    <property type="match status" value="3"/>
</dbReference>
<dbReference type="InterPro" id="IPR015943">
    <property type="entry name" value="WD40/YVTN_repeat-like_dom_sf"/>
</dbReference>
<dbReference type="InterPro" id="IPR056884">
    <property type="entry name" value="NPHP3-like_N"/>
</dbReference>
<dbReference type="eggNOG" id="KOG0272">
    <property type="taxonomic scope" value="Eukaryota"/>
</dbReference>
<dbReference type="RefSeq" id="XP_001217017.1">
    <property type="nucleotide sequence ID" value="XM_001217017.1"/>
</dbReference>
<dbReference type="InterPro" id="IPR019775">
    <property type="entry name" value="WD40_repeat_CS"/>
</dbReference>
<evidence type="ECO:0000256" key="5">
    <source>
        <dbReference type="SAM" id="MobiDB-lite"/>
    </source>
</evidence>
<feature type="compositionally biased region" description="Basic residues" evidence="5">
    <location>
        <begin position="1"/>
        <end position="19"/>
    </location>
</feature>
<evidence type="ECO:0000256" key="1">
    <source>
        <dbReference type="ARBA" id="ARBA00022574"/>
    </source>
</evidence>
<reference evidence="9" key="1">
    <citation type="submission" date="2005-09" db="EMBL/GenBank/DDBJ databases">
        <title>Annotation of the Aspergillus terreus NIH2624 genome.</title>
        <authorList>
            <person name="Birren B.W."/>
            <person name="Lander E.S."/>
            <person name="Galagan J.E."/>
            <person name="Nusbaum C."/>
            <person name="Devon K."/>
            <person name="Henn M."/>
            <person name="Ma L.-J."/>
            <person name="Jaffe D.B."/>
            <person name="Butler J."/>
            <person name="Alvarez P."/>
            <person name="Gnerre S."/>
            <person name="Grabherr M."/>
            <person name="Kleber M."/>
            <person name="Mauceli E.W."/>
            <person name="Brockman W."/>
            <person name="Rounsley S."/>
            <person name="Young S.K."/>
            <person name="LaButti K."/>
            <person name="Pushparaj V."/>
            <person name="DeCaprio D."/>
            <person name="Crawford M."/>
            <person name="Koehrsen M."/>
            <person name="Engels R."/>
            <person name="Montgomery P."/>
            <person name="Pearson M."/>
            <person name="Howarth C."/>
            <person name="Larson L."/>
            <person name="Luoma S."/>
            <person name="White J."/>
            <person name="Alvarado L."/>
            <person name="Kodira C.D."/>
            <person name="Zeng Q."/>
            <person name="Oleary S."/>
            <person name="Yandava C."/>
            <person name="Denning D.W."/>
            <person name="Nierman W.C."/>
            <person name="Milne T."/>
            <person name="Madden K."/>
        </authorList>
    </citation>
    <scope>NUCLEOTIDE SEQUENCE [LARGE SCALE GENOMIC DNA]</scope>
    <source>
        <strain evidence="9">NIH 2624 / FGSC A1156</strain>
    </source>
</reference>
<sequence>MPTSKKPSKKMPLRDRFRRFLGGSSDEPDEPDSPASRTPRQPEHTSRNAEPDSQPLNTPRVLELKGLWKEAYEDLRKDDSELLDAYEFALSRECDSQAAEEADADPEGGMRGFVKHRLQEIQDSHLKVTVAGKSIGIKDQARRAVHAILSVKDFISSAVSTEPHAALAWAGVLVLLHPILKSFTQEEDSIDGFERISGLLVRYRVIECTHIEVPTSRTGSSSDKPVEDLEASIRSETLKLYSMILRYQMRLLKHFSRSGFFRFIEDLRVTDDWREMLQMIVGVEESINGNLGALRGHILRQIETGVAQLNDQLKLAQDTMNEARDEAKAAKQDSLLNSLPFAGGAAFNSWEDQHKARCLEGTQNNTLTQIQSWKESPGRETIYWLKGMAGTGKSTISRTLATACYDQTPLFQGASQKSLSNAVLGASFFFDRTKPDRNNASKLVTTICRQIAITIPEIKADICSSISKYPSVGTQSLNNQWEYLVLAPLRLFEKRILVPLTLITVIDALDECEGEADLAAFLQLIAQAPPLTSIHLKFFVTSRPEAHVRSGFCVIAGVSIFEDELHKVALLPDTLTADYKDDITRYLEHEITKLTPTKCIDNWPGKKRIHDIARKSDGLFIYAATACLFLSGAKGREDRLDMRLNMIFDDRVADGSPQKSLDGIYTRILRYSVIGGAIDEEKELICRRFRQIVGSIVILFEPLTTAALGYLLGQPVSQVKDTLGELYSVLAMGNEQLPIQLLHLSFRDFLLNPARCIDQSFLASEKETHTALFRHCLSVLKAVLRKNICNLPSFGVRAADVTPLTLLQHLPEGAQYACWYWPGHLQRAGLEPADEDEVYSFLKTHLLHWFEALSLIHKFSDGIVAVLKLSDYISALPGPPRMALLGILHDAKRFMRRFNLVIEAAPLQVYSSALIHSPERSVIRQHFKGEIPKWIKRAPEVKAEWDPLLQTLHDTLRPEDLALSPDGKRVASSNLCIWDTENGTLLREFAPLGAGYRVAFSPDGQFVMSISHPGHVRVWNLASGLLIQEVASSLEKTQKTHLAPLHLFSADRRIAVIASYTLKFEVIDIRNGTSLRIIEGPKDDLLHMALSNDGVLLASGSADGCVRLWDVRTGILQHEFAGHLDAIGRVVFSPDDKLLASVSNDKTVKVWDLDKGEQLAELSGEFLDLAFLNSAILMCSQPDHSNIQLWDVISNEQATLHGPRCQGLRLSPDGTLLTSVQFRRVNAFISQGPTVAVWSLVTGKLVHQLEGHSDYIYNAIFSSDNKLLASASRDGTIRLWDLSAQASSERPDGHTESVRSIIVSPDLRVAASRAELGRIRLWDVETGSLRQTFDGGPMADPSFSPDGKSFLVPLGKEVQVWSIATGELTRCINRYSRHVICSAFSPDGSLLALKYANANLCLAKERTLGGTVDGGNDPGVDTDELQLFGCGEPHFISSTIMPPAVGIWNSATGALLQVAKGASEDHGCLAFSPNGRFLAFGPHHTSVERIWNGGWIAIWDVPNGELSVLGDFVQDVIAVSWSPDGNALASIIVDDTSESQIQIWDMTTRSLNTSIKPETWPHLTAFSPDGQLLLSASHDGTYQLWEARTGTMIGQRESPWEAQRLQFSEDGNMIDTGLNRLELASFYPGWVPTNSTEFFLTGNWVHQGQLALLLPNDDPPTCAATADGVLIMGHKSGRVTFLQLGEE</sequence>
<name>Q0CD38_ASPTN</name>
<dbReference type="PROSITE" id="PS50294">
    <property type="entry name" value="WD_REPEATS_REGION"/>
    <property type="match status" value="4"/>
</dbReference>
<evidence type="ECO:0000259" key="6">
    <source>
        <dbReference type="Pfam" id="PF17100"/>
    </source>
</evidence>
<accession>Q0CD38</accession>
<feature type="coiled-coil region" evidence="4">
    <location>
        <begin position="299"/>
        <end position="333"/>
    </location>
</feature>
<dbReference type="PANTHER" id="PTHR19848">
    <property type="entry name" value="WD40 REPEAT PROTEIN"/>
    <property type="match status" value="1"/>
</dbReference>
<gene>
    <name evidence="8" type="ORF">ATEG_08396</name>
</gene>
<evidence type="ECO:0000259" key="7">
    <source>
        <dbReference type="Pfam" id="PF24883"/>
    </source>
</evidence>
<feature type="repeat" description="WD" evidence="3">
    <location>
        <begin position="998"/>
        <end position="1029"/>
    </location>
</feature>
<dbReference type="STRING" id="341663.Q0CD38"/>